<dbReference type="OrthoDB" id="9806164at2"/>
<evidence type="ECO:0000256" key="5">
    <source>
        <dbReference type="ARBA" id="ARBA00022691"/>
    </source>
</evidence>
<evidence type="ECO:0000256" key="6">
    <source>
        <dbReference type="RuleBase" id="RU362030"/>
    </source>
</evidence>
<sequence>MTTTGSIANVSDTAHLIAAHRAMESARPDALFHDALADRLAGDKGQAIVAAAPRILRNSWPVVARTRIIDDIIGQAIGQGCDRVLNLAAGLDTRPYRLDLSPDFTWVEADLPGLLTDKERLLADEKARCRLTRHAVDLADPRARDAFLNEALTGATKALVLTEGLLIYLDHRDVDALSAALKRPEVAWWMFDLFSPGLRRRMIKKSATMLDSAPFKFAPADGVAYFENLGWTTLDVESVLAGAYRFHRLPPLMRLVAHLPLPNPRKPGNMLWNAVVRMSH</sequence>
<dbReference type="GO" id="GO:0008168">
    <property type="term" value="F:methyltransferase activity"/>
    <property type="evidence" value="ECO:0007669"/>
    <property type="project" value="UniProtKB-UniRule"/>
</dbReference>
<dbReference type="EMBL" id="AP022606">
    <property type="protein sequence ID" value="BBZ12069.1"/>
    <property type="molecule type" value="Genomic_DNA"/>
</dbReference>
<dbReference type="GO" id="GO:0032259">
    <property type="term" value="P:methylation"/>
    <property type="evidence" value="ECO:0007669"/>
    <property type="project" value="UniProtKB-KW"/>
</dbReference>
<dbReference type="Proteomes" id="UP000467379">
    <property type="component" value="Chromosome"/>
</dbReference>
<dbReference type="AlphaFoldDB" id="A0A7I7W391"/>
<proteinExistence type="inferred from homology"/>
<evidence type="ECO:0000313" key="10">
    <source>
        <dbReference type="Proteomes" id="UP000467379"/>
    </source>
</evidence>
<dbReference type="InterPro" id="IPR011610">
    <property type="entry name" value="SAM_mthyl_Trfase_ML2640-like"/>
</dbReference>
<dbReference type="Gene3D" id="3.40.50.150">
    <property type="entry name" value="Vaccinia Virus protein VP39"/>
    <property type="match status" value="1"/>
</dbReference>
<evidence type="ECO:0000256" key="4">
    <source>
        <dbReference type="ARBA" id="ARBA00022679"/>
    </source>
</evidence>
<organism evidence="8 9">
    <name type="scientific">Mycobacterium branderi</name>
    <dbReference type="NCBI Taxonomy" id="43348"/>
    <lineage>
        <taxon>Bacteria</taxon>
        <taxon>Bacillati</taxon>
        <taxon>Actinomycetota</taxon>
        <taxon>Actinomycetes</taxon>
        <taxon>Mycobacteriales</taxon>
        <taxon>Mycobacteriaceae</taxon>
        <taxon>Mycobacterium</taxon>
    </lineage>
</organism>
<dbReference type="NCBIfam" id="TIGR00027">
    <property type="entry name" value="mthyl_TIGR00027"/>
    <property type="match status" value="1"/>
</dbReference>
<dbReference type="PANTHER" id="PTHR43619">
    <property type="entry name" value="S-ADENOSYL-L-METHIONINE-DEPENDENT METHYLTRANSFERASE YKTD-RELATED"/>
    <property type="match status" value="1"/>
</dbReference>
<dbReference type="EC" id="2.1.1.-" evidence="6"/>
<evidence type="ECO:0000313" key="7">
    <source>
        <dbReference type="EMBL" id="BBZ12069.1"/>
    </source>
</evidence>
<keyword evidence="4" id="KW-0808">Transferase</keyword>
<evidence type="ECO:0000256" key="2">
    <source>
        <dbReference type="ARBA" id="ARBA00008138"/>
    </source>
</evidence>
<dbReference type="Proteomes" id="UP000192441">
    <property type="component" value="Unassembled WGS sequence"/>
</dbReference>
<accession>A0A7I7W391</accession>
<reference evidence="7" key="3">
    <citation type="submission" date="2020-02" db="EMBL/GenBank/DDBJ databases">
        <authorList>
            <person name="Matsumoto Y."/>
            <person name="Kinjo T."/>
            <person name="Motooka D."/>
            <person name="Nabeya D."/>
            <person name="Jung N."/>
            <person name="Uechi K."/>
            <person name="Horii T."/>
            <person name="Iida T."/>
            <person name="Fujita J."/>
            <person name="Nakamura S."/>
        </authorList>
    </citation>
    <scope>NUCLEOTIDE SEQUENCE</scope>
    <source>
        <strain evidence="7">JCM 12687</strain>
    </source>
</reference>
<comment type="similarity">
    <text evidence="2 6">Belongs to the UPF0677 family.</text>
</comment>
<dbReference type="EMBL" id="MVHM01000032">
    <property type="protein sequence ID" value="ORA31241.1"/>
    <property type="molecule type" value="Genomic_DNA"/>
</dbReference>
<dbReference type="InterPro" id="IPR007213">
    <property type="entry name" value="Ppm1/Ppm2/Tcmp"/>
</dbReference>
<evidence type="ECO:0000313" key="9">
    <source>
        <dbReference type="Proteomes" id="UP000192441"/>
    </source>
</evidence>
<reference evidence="7 10" key="2">
    <citation type="journal article" date="2019" name="Emerg. Microbes Infect.">
        <title>Comprehensive subspecies identification of 175 nontuberculous mycobacteria species based on 7547 genomic profiles.</title>
        <authorList>
            <person name="Matsumoto Y."/>
            <person name="Kinjo T."/>
            <person name="Motooka D."/>
            <person name="Nabeya D."/>
            <person name="Jung N."/>
            <person name="Uechi K."/>
            <person name="Horii T."/>
            <person name="Iida T."/>
            <person name="Fujita J."/>
            <person name="Nakamura S."/>
        </authorList>
    </citation>
    <scope>NUCLEOTIDE SEQUENCE [LARGE SCALE GENOMIC DNA]</scope>
    <source>
        <strain evidence="7 10">JCM 12687</strain>
    </source>
</reference>
<evidence type="ECO:0000256" key="3">
    <source>
        <dbReference type="ARBA" id="ARBA00022603"/>
    </source>
</evidence>
<keyword evidence="3 6" id="KW-0489">Methyltransferase</keyword>
<keyword evidence="5 6" id="KW-0949">S-adenosyl-L-methionine</keyword>
<reference evidence="8 9" key="1">
    <citation type="submission" date="2016-12" db="EMBL/GenBank/DDBJ databases">
        <title>The new phylogeny of genus Mycobacterium.</title>
        <authorList>
            <person name="Tortoli E."/>
            <person name="Trovato A."/>
            <person name="Cirillo D.M."/>
        </authorList>
    </citation>
    <scope>NUCLEOTIDE SEQUENCE [LARGE SCALE GENOMIC DNA]</scope>
    <source>
        <strain evidence="8 9">DSM 44624</strain>
    </source>
</reference>
<dbReference type="PANTHER" id="PTHR43619:SF2">
    <property type="entry name" value="S-ADENOSYL-L-METHIONINE-DEPENDENT METHYLTRANSFERASES SUPERFAMILY PROTEIN"/>
    <property type="match status" value="1"/>
</dbReference>
<evidence type="ECO:0000313" key="8">
    <source>
        <dbReference type="EMBL" id="ORA31241.1"/>
    </source>
</evidence>
<keyword evidence="10" id="KW-1185">Reference proteome</keyword>
<gene>
    <name evidence="8" type="ORF">BST20_27210</name>
    <name evidence="7" type="ORF">MBRA_22640</name>
</gene>
<evidence type="ECO:0000256" key="1">
    <source>
        <dbReference type="ARBA" id="ARBA00003907"/>
    </source>
</evidence>
<comment type="function">
    <text evidence="1 6">Exhibits S-adenosyl-L-methionine-dependent methyltransferase activity.</text>
</comment>
<dbReference type="InterPro" id="IPR029063">
    <property type="entry name" value="SAM-dependent_MTases_sf"/>
</dbReference>
<name>A0A7I7W391_9MYCO</name>
<dbReference type="Pfam" id="PF04072">
    <property type="entry name" value="LCM"/>
    <property type="match status" value="1"/>
</dbReference>
<dbReference type="SUPFAM" id="SSF53335">
    <property type="entry name" value="S-adenosyl-L-methionine-dependent methyltransferases"/>
    <property type="match status" value="1"/>
</dbReference>
<protein>
    <recommendedName>
        <fullName evidence="6">S-adenosyl-L-methionine-dependent methyltransferase</fullName>
        <ecNumber evidence="6">2.1.1.-</ecNumber>
    </recommendedName>
</protein>
<dbReference type="RefSeq" id="WP_083134519.1">
    <property type="nucleotide sequence ID" value="NZ_AP022606.1"/>
</dbReference>